<proteinExistence type="predicted"/>
<protein>
    <submittedName>
        <fullName evidence="2">Uncharacterized protein</fullName>
    </submittedName>
</protein>
<dbReference type="SUPFAM" id="SSF50475">
    <property type="entry name" value="FMN-binding split barrel"/>
    <property type="match status" value="2"/>
</dbReference>
<dbReference type="Proteomes" id="UP000383932">
    <property type="component" value="Unassembled WGS sequence"/>
</dbReference>
<keyword evidence="3" id="KW-1185">Reference proteome</keyword>
<evidence type="ECO:0000256" key="1">
    <source>
        <dbReference type="SAM" id="MobiDB-lite"/>
    </source>
</evidence>
<dbReference type="InterPro" id="IPR024747">
    <property type="entry name" value="Pyridox_Oxase-rel"/>
</dbReference>
<evidence type="ECO:0000313" key="3">
    <source>
        <dbReference type="Proteomes" id="UP000383932"/>
    </source>
</evidence>
<dbReference type="InterPro" id="IPR012349">
    <property type="entry name" value="Split_barrel_FMN-bd"/>
</dbReference>
<dbReference type="PANTHER" id="PTHR34071">
    <property type="entry name" value="5-NITROIMIDAZOLE ANTIBIOTICS RESISTANCE PROTEIN, NIMA-FAMILY-RELATED PROTEIN-RELATED"/>
    <property type="match status" value="1"/>
</dbReference>
<dbReference type="EMBL" id="SSOP01000001">
    <property type="protein sequence ID" value="KAB5596444.1"/>
    <property type="molecule type" value="Genomic_DNA"/>
</dbReference>
<feature type="region of interest" description="Disordered" evidence="1">
    <location>
        <begin position="212"/>
        <end position="233"/>
    </location>
</feature>
<dbReference type="AlphaFoldDB" id="A0A5N5QXL5"/>
<sequence>MADNKFEKTPLNTVRRRPDRGVYDKETVASIVREARVMHVAFVGARIANPKDFQLELNTPAGFFQIPKDCPSAFRCSERGTRTKPDNVICTFTRFGRCRNADRRDCNDRRWASPRALCILAFDELPLVRDQPMCLRSFLIAYTQSAPTIHGGMIHSAVVHGVILPVPSDEEKSDAFRLLVEQLAPGRWDNSRQPNEEELQGTGVLRVKVETASAKIRTGPPKDDKKASAQPRDLVSNTWTGVIPFRVVPGEPEPSSYCTISAPPAHVSALASAPSSSA</sequence>
<accession>A0A5N5QXL5</accession>
<evidence type="ECO:0000313" key="2">
    <source>
        <dbReference type="EMBL" id="KAB5596444.1"/>
    </source>
</evidence>
<dbReference type="Pfam" id="PF12900">
    <property type="entry name" value="Pyridox_ox_2"/>
    <property type="match status" value="1"/>
</dbReference>
<dbReference type="PANTHER" id="PTHR34071:SF2">
    <property type="entry name" value="FLAVIN-NUCLEOTIDE-BINDING PROTEIN"/>
    <property type="match status" value="1"/>
</dbReference>
<dbReference type="OrthoDB" id="444432at2759"/>
<dbReference type="Gene3D" id="2.30.110.10">
    <property type="entry name" value="Electron Transport, Fmn-binding Protein, Chain A"/>
    <property type="match status" value="2"/>
</dbReference>
<comment type="caution">
    <text evidence="2">The sequence shown here is derived from an EMBL/GenBank/DDBJ whole genome shotgun (WGS) entry which is preliminary data.</text>
</comment>
<reference evidence="2 3" key="1">
    <citation type="journal article" date="2019" name="Fungal Biol. Biotechnol.">
        <title>Draft genome sequence of fastidious pathogen Ceratobasidium theobromae, which causes vascular-streak dieback in Theobroma cacao.</title>
        <authorList>
            <person name="Ali S.S."/>
            <person name="Asman A."/>
            <person name="Shao J."/>
            <person name="Firmansyah A.P."/>
            <person name="Susilo A.W."/>
            <person name="Rosmana A."/>
            <person name="McMahon P."/>
            <person name="Junaid M."/>
            <person name="Guest D."/>
            <person name="Kheng T.Y."/>
            <person name="Meinhardt L.W."/>
            <person name="Bailey B.A."/>
        </authorList>
    </citation>
    <scope>NUCLEOTIDE SEQUENCE [LARGE SCALE GENOMIC DNA]</scope>
    <source>
        <strain evidence="2 3">CT2</strain>
    </source>
</reference>
<name>A0A5N5QXL5_9AGAM</name>
<organism evidence="2 3">
    <name type="scientific">Ceratobasidium theobromae</name>
    <dbReference type="NCBI Taxonomy" id="1582974"/>
    <lineage>
        <taxon>Eukaryota</taxon>
        <taxon>Fungi</taxon>
        <taxon>Dikarya</taxon>
        <taxon>Basidiomycota</taxon>
        <taxon>Agaricomycotina</taxon>
        <taxon>Agaricomycetes</taxon>
        <taxon>Cantharellales</taxon>
        <taxon>Ceratobasidiaceae</taxon>
        <taxon>Ceratobasidium</taxon>
    </lineage>
</organism>
<gene>
    <name evidence="2" type="ORF">CTheo_81</name>
</gene>